<dbReference type="RefSeq" id="XP_033396518.1">
    <property type="nucleotide sequence ID" value="XM_033540611.1"/>
</dbReference>
<evidence type="ECO:0000313" key="3">
    <source>
        <dbReference type="Proteomes" id="UP000799438"/>
    </source>
</evidence>
<dbReference type="GeneID" id="54298107"/>
<dbReference type="OrthoDB" id="2157530at2759"/>
<accession>A0A6A6BC33</accession>
<organism evidence="2 3">
    <name type="scientific">Aplosporella prunicola CBS 121167</name>
    <dbReference type="NCBI Taxonomy" id="1176127"/>
    <lineage>
        <taxon>Eukaryota</taxon>
        <taxon>Fungi</taxon>
        <taxon>Dikarya</taxon>
        <taxon>Ascomycota</taxon>
        <taxon>Pezizomycotina</taxon>
        <taxon>Dothideomycetes</taxon>
        <taxon>Dothideomycetes incertae sedis</taxon>
        <taxon>Botryosphaeriales</taxon>
        <taxon>Aplosporellaceae</taxon>
        <taxon>Aplosporella</taxon>
    </lineage>
</organism>
<proteinExistence type="predicted"/>
<dbReference type="AlphaFoldDB" id="A0A6A6BC33"/>
<keyword evidence="3" id="KW-1185">Reference proteome</keyword>
<dbReference type="EMBL" id="ML995488">
    <property type="protein sequence ID" value="KAF2140805.1"/>
    <property type="molecule type" value="Genomic_DNA"/>
</dbReference>
<evidence type="ECO:0000259" key="1">
    <source>
        <dbReference type="Pfam" id="PF06985"/>
    </source>
</evidence>
<dbReference type="PANTHER" id="PTHR24148">
    <property type="entry name" value="ANKYRIN REPEAT DOMAIN-CONTAINING PROTEIN 39 HOMOLOG-RELATED"/>
    <property type="match status" value="1"/>
</dbReference>
<dbReference type="Proteomes" id="UP000799438">
    <property type="component" value="Unassembled WGS sequence"/>
</dbReference>
<name>A0A6A6BC33_9PEZI</name>
<dbReference type="InterPro" id="IPR052895">
    <property type="entry name" value="HetReg/Transcr_Mod"/>
</dbReference>
<evidence type="ECO:0000313" key="2">
    <source>
        <dbReference type="EMBL" id="KAF2140805.1"/>
    </source>
</evidence>
<reference evidence="2" key="1">
    <citation type="journal article" date="2020" name="Stud. Mycol.">
        <title>101 Dothideomycetes genomes: a test case for predicting lifestyles and emergence of pathogens.</title>
        <authorList>
            <person name="Haridas S."/>
            <person name="Albert R."/>
            <person name="Binder M."/>
            <person name="Bloem J."/>
            <person name="Labutti K."/>
            <person name="Salamov A."/>
            <person name="Andreopoulos B."/>
            <person name="Baker S."/>
            <person name="Barry K."/>
            <person name="Bills G."/>
            <person name="Bluhm B."/>
            <person name="Cannon C."/>
            <person name="Castanera R."/>
            <person name="Culley D."/>
            <person name="Daum C."/>
            <person name="Ezra D."/>
            <person name="Gonzalez J."/>
            <person name="Henrissat B."/>
            <person name="Kuo A."/>
            <person name="Liang C."/>
            <person name="Lipzen A."/>
            <person name="Lutzoni F."/>
            <person name="Magnuson J."/>
            <person name="Mondo S."/>
            <person name="Nolan M."/>
            <person name="Ohm R."/>
            <person name="Pangilinan J."/>
            <person name="Park H.-J."/>
            <person name="Ramirez L."/>
            <person name="Alfaro M."/>
            <person name="Sun H."/>
            <person name="Tritt A."/>
            <person name="Yoshinaga Y."/>
            <person name="Zwiers L.-H."/>
            <person name="Turgeon B."/>
            <person name="Goodwin S."/>
            <person name="Spatafora J."/>
            <person name="Crous P."/>
            <person name="Grigoriev I."/>
        </authorList>
    </citation>
    <scope>NUCLEOTIDE SEQUENCE</scope>
    <source>
        <strain evidence="2">CBS 121167</strain>
    </source>
</reference>
<dbReference type="PANTHER" id="PTHR24148:SF64">
    <property type="entry name" value="HETEROKARYON INCOMPATIBILITY DOMAIN-CONTAINING PROTEIN"/>
    <property type="match status" value="1"/>
</dbReference>
<protein>
    <recommendedName>
        <fullName evidence="1">Heterokaryon incompatibility domain-containing protein</fullName>
    </recommendedName>
</protein>
<gene>
    <name evidence="2" type="ORF">K452DRAFT_288228</name>
</gene>
<dbReference type="InterPro" id="IPR010730">
    <property type="entry name" value="HET"/>
</dbReference>
<sequence length="586" mass="67494">MKHKSQGSYRHRPLKHDKSIRLVKLLPFQDERRIRCRLITVNIDEFPPYEAISYVWGDPKDKSKVICHGKTLKIPTNLFYALQQFREETKPRILWADSICINQRDLVERQKQVQIMGKIYEKARRVLVWFGRDLGSDAGPAFDFAKTLASISRSLRYPLMENQESYILSHIEQVPTSQRDSIINLLSNEWFSRVWVLQEVGLARECLVTWGDKTLDWNELCAISKALAWLDVGSFRLQKLVYYCAYDLGYLDFQSKLPILEVLDYARSFQCSDPRDKIYALLAHSSFRDALSTSTSLNPIPVDYSLPYSETYFATAKTLLEGTNCGPLSVLSYVGHTHETINNPELPSWVPQWNVIYDATVLMLEHQIYSASGHIAPHYFLSNHTLEIRGLLFDSIKWTSDVFKPEDFKRGLVSSKSIFENIFDELECLEQGPLTEEAFEKFCLTLNAGNCFKSRKGPQSELPRQQRIADCVAFFEATGVKLAILNKLKDKFGSGNLFRFWETAYMCCNRRFFVTEKGYYGIGPEVSREGDKVSILFGAKVPFVLRPQMTGYYRLSGECYIHGIMDGEAVEMWKTGELEEQKLVLI</sequence>
<dbReference type="Pfam" id="PF26639">
    <property type="entry name" value="Het-6_barrel"/>
    <property type="match status" value="1"/>
</dbReference>
<dbReference type="Pfam" id="PF06985">
    <property type="entry name" value="HET"/>
    <property type="match status" value="1"/>
</dbReference>
<feature type="domain" description="Heterokaryon incompatibility" evidence="1">
    <location>
        <begin position="49"/>
        <end position="199"/>
    </location>
</feature>